<dbReference type="InterPro" id="IPR050654">
    <property type="entry name" value="AChE-related_enzymes"/>
</dbReference>
<accession>A0AAQ4F2S0</accession>
<gene>
    <name evidence="7" type="ORF">V5799_017617</name>
</gene>
<dbReference type="PANTHER" id="PTHR43918:SF4">
    <property type="entry name" value="CARBOXYLIC ESTER HYDROLASE"/>
    <property type="match status" value="1"/>
</dbReference>
<dbReference type="EMBL" id="JARKHS020008133">
    <property type="protein sequence ID" value="KAK8781042.1"/>
    <property type="molecule type" value="Genomic_DNA"/>
</dbReference>
<organism evidence="7 8">
    <name type="scientific">Amblyomma americanum</name>
    <name type="common">Lone star tick</name>
    <dbReference type="NCBI Taxonomy" id="6943"/>
    <lineage>
        <taxon>Eukaryota</taxon>
        <taxon>Metazoa</taxon>
        <taxon>Ecdysozoa</taxon>
        <taxon>Arthropoda</taxon>
        <taxon>Chelicerata</taxon>
        <taxon>Arachnida</taxon>
        <taxon>Acari</taxon>
        <taxon>Parasitiformes</taxon>
        <taxon>Ixodida</taxon>
        <taxon>Ixodoidea</taxon>
        <taxon>Ixodidae</taxon>
        <taxon>Amblyomminae</taxon>
        <taxon>Amblyomma</taxon>
    </lineage>
</organism>
<evidence type="ECO:0000313" key="7">
    <source>
        <dbReference type="EMBL" id="KAK8781042.1"/>
    </source>
</evidence>
<keyword evidence="3" id="KW-0378">Hydrolase</keyword>
<dbReference type="InterPro" id="IPR002018">
    <property type="entry name" value="CarbesteraseB"/>
</dbReference>
<dbReference type="GO" id="GO:0003990">
    <property type="term" value="F:acetylcholinesterase activity"/>
    <property type="evidence" value="ECO:0007669"/>
    <property type="project" value="TreeGrafter"/>
</dbReference>
<keyword evidence="2" id="KW-0719">Serine esterase</keyword>
<dbReference type="GO" id="GO:0006581">
    <property type="term" value="P:acetylcholine catabolic process"/>
    <property type="evidence" value="ECO:0007669"/>
    <property type="project" value="TreeGrafter"/>
</dbReference>
<dbReference type="Proteomes" id="UP001321473">
    <property type="component" value="Unassembled WGS sequence"/>
</dbReference>
<comment type="similarity">
    <text evidence="1">Belongs to the type-B carboxylesterase/lipase family.</text>
</comment>
<dbReference type="PANTHER" id="PTHR43918">
    <property type="entry name" value="ACETYLCHOLINESTERASE"/>
    <property type="match status" value="1"/>
</dbReference>
<keyword evidence="5" id="KW-0732">Signal</keyword>
<dbReference type="SUPFAM" id="SSF53474">
    <property type="entry name" value="alpha/beta-Hydrolases"/>
    <property type="match status" value="1"/>
</dbReference>
<sequence>MISPVFLALAFKALFCSAYDVQRTTNLGPLGGRKIEILGSTIEEYRGIPYAQPPVGKLRFKPPVPAKEWKGTLDATSRRSGCPQPLEGLPFTGDVKYGEDCLHLNVWTRKGNRNAPVLVWIYGGGFTYGSASYDNYTGVVIAAKTGFVVASMNYRVGVLGFLNAGSPEAPGNMGLLDQYLALKSADELLLAAFQAVPGKLFPFLPTHHDAFLPEVPSVAVRDGSFEVGVDLLTGVTSDEALTLFIMKEPQPELLAEHLDNVEIEKLKRALHEGISSWLKDVPSSLLEDDANETTSKASIRRKFFDYLGNRVFVCPMHSAAAAHASRGGSVYTYVFGHWPAKRAPLSWAGVGHGMDLPYTFGLPLLDRDHINFADKDIAASENLLKVIATFVEKG</sequence>
<evidence type="ECO:0000256" key="1">
    <source>
        <dbReference type="ARBA" id="ARBA00005964"/>
    </source>
</evidence>
<name>A0AAQ4F2S0_AMBAM</name>
<evidence type="ECO:0000256" key="3">
    <source>
        <dbReference type="ARBA" id="ARBA00022801"/>
    </source>
</evidence>
<feature type="signal peptide" evidence="5">
    <location>
        <begin position="1"/>
        <end position="18"/>
    </location>
</feature>
<evidence type="ECO:0000256" key="2">
    <source>
        <dbReference type="ARBA" id="ARBA00022487"/>
    </source>
</evidence>
<keyword evidence="4" id="KW-0325">Glycoprotein</keyword>
<evidence type="ECO:0000259" key="6">
    <source>
        <dbReference type="Pfam" id="PF00135"/>
    </source>
</evidence>
<dbReference type="Pfam" id="PF00135">
    <property type="entry name" value="COesterase"/>
    <property type="match status" value="1"/>
</dbReference>
<dbReference type="GO" id="GO:0005886">
    <property type="term" value="C:plasma membrane"/>
    <property type="evidence" value="ECO:0007669"/>
    <property type="project" value="TreeGrafter"/>
</dbReference>
<evidence type="ECO:0000313" key="8">
    <source>
        <dbReference type="Proteomes" id="UP001321473"/>
    </source>
</evidence>
<dbReference type="Gene3D" id="3.40.50.1820">
    <property type="entry name" value="alpha/beta hydrolase"/>
    <property type="match status" value="2"/>
</dbReference>
<evidence type="ECO:0000256" key="4">
    <source>
        <dbReference type="ARBA" id="ARBA00023180"/>
    </source>
</evidence>
<dbReference type="InterPro" id="IPR029058">
    <property type="entry name" value="AB_hydrolase_fold"/>
</dbReference>
<reference evidence="7 8" key="1">
    <citation type="journal article" date="2023" name="Arcadia Sci">
        <title>De novo assembly of a long-read Amblyomma americanum tick genome.</title>
        <authorList>
            <person name="Chou S."/>
            <person name="Poskanzer K.E."/>
            <person name="Rollins M."/>
            <person name="Thuy-Boun P.S."/>
        </authorList>
    </citation>
    <scope>NUCLEOTIDE SEQUENCE [LARGE SCALE GENOMIC DNA]</scope>
    <source>
        <strain evidence="7">F_SG_1</strain>
        <tissue evidence="7">Salivary glands</tissue>
    </source>
</reference>
<proteinExistence type="inferred from homology"/>
<evidence type="ECO:0000256" key="5">
    <source>
        <dbReference type="SAM" id="SignalP"/>
    </source>
</evidence>
<dbReference type="GO" id="GO:0019695">
    <property type="term" value="P:choline metabolic process"/>
    <property type="evidence" value="ECO:0007669"/>
    <property type="project" value="TreeGrafter"/>
</dbReference>
<dbReference type="AlphaFoldDB" id="A0AAQ4F2S0"/>
<feature type="domain" description="Carboxylesterase type B" evidence="6">
    <location>
        <begin position="23"/>
        <end position="183"/>
    </location>
</feature>
<comment type="caution">
    <text evidence="7">The sequence shown here is derived from an EMBL/GenBank/DDBJ whole genome shotgun (WGS) entry which is preliminary data.</text>
</comment>
<dbReference type="GO" id="GO:0005615">
    <property type="term" value="C:extracellular space"/>
    <property type="evidence" value="ECO:0007669"/>
    <property type="project" value="TreeGrafter"/>
</dbReference>
<feature type="chain" id="PRO_5043029229" description="Carboxylesterase type B domain-containing protein" evidence="5">
    <location>
        <begin position="19"/>
        <end position="394"/>
    </location>
</feature>
<keyword evidence="8" id="KW-1185">Reference proteome</keyword>
<protein>
    <recommendedName>
        <fullName evidence="6">Carboxylesterase type B domain-containing protein</fullName>
    </recommendedName>
</protein>